<proteinExistence type="predicted"/>
<feature type="compositionally biased region" description="Basic and acidic residues" evidence="1">
    <location>
        <begin position="1"/>
        <end position="16"/>
    </location>
</feature>
<dbReference type="EMBL" id="JBAHYK010000744">
    <property type="protein sequence ID" value="KAL0571589.1"/>
    <property type="molecule type" value="Genomic_DNA"/>
</dbReference>
<reference evidence="2 3" key="1">
    <citation type="submission" date="2024-02" db="EMBL/GenBank/DDBJ databases">
        <title>A draft genome for the cacao thread blight pathogen Marasmius crinis-equi.</title>
        <authorList>
            <person name="Cohen S.P."/>
            <person name="Baruah I.K."/>
            <person name="Amoako-Attah I."/>
            <person name="Bukari Y."/>
            <person name="Meinhardt L.W."/>
            <person name="Bailey B.A."/>
        </authorList>
    </citation>
    <scope>NUCLEOTIDE SEQUENCE [LARGE SCALE GENOMIC DNA]</scope>
    <source>
        <strain evidence="2 3">GH-76</strain>
    </source>
</reference>
<evidence type="ECO:0000313" key="3">
    <source>
        <dbReference type="Proteomes" id="UP001465976"/>
    </source>
</evidence>
<evidence type="ECO:0000256" key="1">
    <source>
        <dbReference type="SAM" id="MobiDB-lite"/>
    </source>
</evidence>
<accession>A0ABR3F956</accession>
<keyword evidence="3" id="KW-1185">Reference proteome</keyword>
<comment type="caution">
    <text evidence="2">The sequence shown here is derived from an EMBL/GenBank/DDBJ whole genome shotgun (WGS) entry which is preliminary data.</text>
</comment>
<sequence length="156" mass="16975">MGDRDHTTQRRPDPIRPIDVTPATHLWSENSHTVGYGCEKRRAGDLSESVAVFPGVVEVVTESVGEAIVASRISSIHDVRLSTVLALQSGLTPRYSGALMMVAKTRVIPAAAQAFPVDQRPPSGVEEGLRMYLHKSLYPSALCLGSRRREVQDGRA</sequence>
<organism evidence="2 3">
    <name type="scientific">Marasmius crinis-equi</name>
    <dbReference type="NCBI Taxonomy" id="585013"/>
    <lineage>
        <taxon>Eukaryota</taxon>
        <taxon>Fungi</taxon>
        <taxon>Dikarya</taxon>
        <taxon>Basidiomycota</taxon>
        <taxon>Agaricomycotina</taxon>
        <taxon>Agaricomycetes</taxon>
        <taxon>Agaricomycetidae</taxon>
        <taxon>Agaricales</taxon>
        <taxon>Marasmiineae</taxon>
        <taxon>Marasmiaceae</taxon>
        <taxon>Marasmius</taxon>
    </lineage>
</organism>
<dbReference type="Proteomes" id="UP001465976">
    <property type="component" value="Unassembled WGS sequence"/>
</dbReference>
<evidence type="ECO:0000313" key="2">
    <source>
        <dbReference type="EMBL" id="KAL0571589.1"/>
    </source>
</evidence>
<name>A0ABR3F956_9AGAR</name>
<protein>
    <submittedName>
        <fullName evidence="2">Uncharacterized protein</fullName>
    </submittedName>
</protein>
<gene>
    <name evidence="2" type="ORF">V5O48_010368</name>
</gene>
<feature type="region of interest" description="Disordered" evidence="1">
    <location>
        <begin position="1"/>
        <end position="20"/>
    </location>
</feature>